<dbReference type="HAMAP" id="MF_00303">
    <property type="entry name" value="Trigger_factor_Tig"/>
    <property type="match status" value="1"/>
</dbReference>
<keyword evidence="9 11" id="KW-0131">Cell cycle</keyword>
<accession>A0ABS5K5Q6</accession>
<dbReference type="PIRSF" id="PIRSF003095">
    <property type="entry name" value="Trigger_factor"/>
    <property type="match status" value="1"/>
</dbReference>
<name>A0ABS5K5Q6_9MOLU</name>
<gene>
    <name evidence="11 15" type="primary">tig</name>
    <name evidence="15" type="ORF">J8J04_02545</name>
</gene>
<evidence type="ECO:0000256" key="5">
    <source>
        <dbReference type="ARBA" id="ARBA00022618"/>
    </source>
</evidence>
<evidence type="ECO:0000256" key="4">
    <source>
        <dbReference type="ARBA" id="ARBA00016902"/>
    </source>
</evidence>
<evidence type="ECO:0000256" key="10">
    <source>
        <dbReference type="ARBA" id="ARBA00029986"/>
    </source>
</evidence>
<dbReference type="SUPFAM" id="SSF102735">
    <property type="entry name" value="Trigger factor ribosome-binding domain"/>
    <property type="match status" value="1"/>
</dbReference>
<evidence type="ECO:0000256" key="11">
    <source>
        <dbReference type="HAMAP-Rule" id="MF_00303"/>
    </source>
</evidence>
<dbReference type="SUPFAM" id="SSF109998">
    <property type="entry name" value="Triger factor/SurA peptide-binding domain-like"/>
    <property type="match status" value="1"/>
</dbReference>
<dbReference type="InterPro" id="IPR005215">
    <property type="entry name" value="Trig_fac"/>
</dbReference>
<evidence type="ECO:0000259" key="14">
    <source>
        <dbReference type="PROSITE" id="PS50059"/>
    </source>
</evidence>
<dbReference type="Pfam" id="PF00254">
    <property type="entry name" value="FKBP_C"/>
    <property type="match status" value="1"/>
</dbReference>
<dbReference type="Pfam" id="PF05697">
    <property type="entry name" value="Trigger_N"/>
    <property type="match status" value="1"/>
</dbReference>
<comment type="catalytic activity">
    <reaction evidence="1 11 12">
        <text>[protein]-peptidylproline (omega=180) = [protein]-peptidylproline (omega=0)</text>
        <dbReference type="Rhea" id="RHEA:16237"/>
        <dbReference type="Rhea" id="RHEA-COMP:10747"/>
        <dbReference type="Rhea" id="RHEA-COMP:10748"/>
        <dbReference type="ChEBI" id="CHEBI:83833"/>
        <dbReference type="ChEBI" id="CHEBI:83834"/>
        <dbReference type="EC" id="5.2.1.8"/>
    </reaction>
</comment>
<evidence type="ECO:0000256" key="3">
    <source>
        <dbReference type="ARBA" id="ARBA00013194"/>
    </source>
</evidence>
<dbReference type="Gene3D" id="3.10.50.40">
    <property type="match status" value="1"/>
</dbReference>
<comment type="domain">
    <text evidence="11">Consists of 3 domains; the N-terminus binds the ribosome, the middle domain has PPIase activity, while the C-terminus has intrinsic chaperone activity on its own.</text>
</comment>
<evidence type="ECO:0000256" key="9">
    <source>
        <dbReference type="ARBA" id="ARBA00023306"/>
    </source>
</evidence>
<dbReference type="InterPro" id="IPR001179">
    <property type="entry name" value="PPIase_FKBP_dom"/>
</dbReference>
<evidence type="ECO:0000256" key="13">
    <source>
        <dbReference type="RuleBase" id="RU003914"/>
    </source>
</evidence>
<comment type="caution">
    <text evidence="15">The sequence shown here is derived from an EMBL/GenBank/DDBJ whole genome shotgun (WGS) entry which is preliminary data.</text>
</comment>
<dbReference type="RefSeq" id="WP_212332008.1">
    <property type="nucleotide sequence ID" value="NZ_JAGVRH010000011.1"/>
</dbReference>
<keyword evidence="5 11" id="KW-0132">Cell division</keyword>
<proteinExistence type="inferred from homology"/>
<sequence length="429" mass="50648">MKIKKVNDQKIQYFFKVSTPELEENLTLAYEKIKSKIKIKGFRKGYVPRNIFEIRFGKNDLYFQALEIIVQQKYQEALTKKKFENMGIPQMIALEEKKFKEKQDFTFGLEFMIKPKVVLGKYLGLTIKQSNLNINDNEIATKINSLIDRKSTLEPKSTDLLEKKDTAIFDFEGFVNNKPFEGGKGQNYSLEIGSSQFVPGFEEQMLGMKRGEKKDIEIIFPNTYHQKDLANQKAIFKITLHDIKIKKMPKLNDDLVKTLQYPKINTLEQLRNHIKQELLKERKKENDENLKKEVINQIVSQTKLEISTEIVTQEQNRLKSEFELQLKKQNLNLEQYQQYLGITKEKMEAEWYEQTRKNLEYQLIMEQIALEEKITISEEKLEKYYLVLNQNHKIPVEQIKKNVNPQTLKNSLLIEEAWKLVLQSVIFSD</sequence>
<dbReference type="InterPro" id="IPR036611">
    <property type="entry name" value="Trigger_fac_ribosome-bd_sf"/>
</dbReference>
<keyword evidence="16" id="KW-1185">Reference proteome</keyword>
<keyword evidence="6 11" id="KW-0697">Rotamase</keyword>
<evidence type="ECO:0000256" key="8">
    <source>
        <dbReference type="ARBA" id="ARBA00023235"/>
    </source>
</evidence>
<organism evidence="15 16">
    <name type="scientific">'Fragaria x ananassa' phyllody phytoplasma</name>
    <dbReference type="NCBI Taxonomy" id="2358428"/>
    <lineage>
        <taxon>Bacteria</taxon>
        <taxon>Bacillati</taxon>
        <taxon>Mycoplasmatota</taxon>
        <taxon>Mollicutes</taxon>
        <taxon>Acholeplasmatales</taxon>
        <taxon>Acholeplasmataceae</taxon>
        <taxon>Candidatus Phytoplasma</taxon>
        <taxon>16SrXIII (Mexican periwinkle virescence group)</taxon>
    </lineage>
</organism>
<dbReference type="InterPro" id="IPR046357">
    <property type="entry name" value="PPIase_dom_sf"/>
</dbReference>
<dbReference type="InterPro" id="IPR008880">
    <property type="entry name" value="Trigger_fac_C"/>
</dbReference>
<reference evidence="15" key="1">
    <citation type="submission" date="2021-04" db="EMBL/GenBank/DDBJ databases">
        <title>Draft genome sequence of StrPh-CL8, a phytoplasma strain causing strawberry phyllody in Chile.</title>
        <authorList>
            <person name="Cui W."/>
            <person name="Zamorano A."/>
            <person name="Fiore N."/>
        </authorList>
    </citation>
    <scope>NUCLEOTIDE SEQUENCE [LARGE SCALE GENOMIC DNA]</scope>
    <source>
        <strain evidence="15">StrPh-Cl</strain>
    </source>
</reference>
<keyword evidence="11" id="KW-0963">Cytoplasm</keyword>
<dbReference type="SUPFAM" id="SSF54534">
    <property type="entry name" value="FKBP-like"/>
    <property type="match status" value="1"/>
</dbReference>
<evidence type="ECO:0000313" key="15">
    <source>
        <dbReference type="EMBL" id="MBS2126555.1"/>
    </source>
</evidence>
<dbReference type="Proteomes" id="UP000811481">
    <property type="component" value="Unassembled WGS sequence"/>
</dbReference>
<keyword evidence="7 11" id="KW-0143">Chaperone</keyword>
<keyword evidence="8 11" id="KW-0413">Isomerase</keyword>
<dbReference type="Gene3D" id="3.30.70.1050">
    <property type="entry name" value="Trigger factor ribosome-binding domain"/>
    <property type="match status" value="1"/>
</dbReference>
<comment type="subcellular location">
    <subcellularLocation>
        <location evidence="11">Cytoplasm</location>
    </subcellularLocation>
    <text evidence="11">About half TF is bound to the ribosome near the polypeptide exit tunnel while the other half is free in the cytoplasm.</text>
</comment>
<dbReference type="Gene3D" id="1.10.3120.10">
    <property type="entry name" value="Trigger factor, C-terminal domain"/>
    <property type="match status" value="1"/>
</dbReference>
<evidence type="ECO:0000256" key="1">
    <source>
        <dbReference type="ARBA" id="ARBA00000971"/>
    </source>
</evidence>
<dbReference type="NCBIfam" id="TIGR00115">
    <property type="entry name" value="tig"/>
    <property type="match status" value="1"/>
</dbReference>
<dbReference type="InterPro" id="IPR008881">
    <property type="entry name" value="Trigger_fac_ribosome-bd_bac"/>
</dbReference>
<evidence type="ECO:0000256" key="6">
    <source>
        <dbReference type="ARBA" id="ARBA00023110"/>
    </source>
</evidence>
<dbReference type="InterPro" id="IPR027304">
    <property type="entry name" value="Trigger_fact/SurA_dom_sf"/>
</dbReference>
<comment type="function">
    <text evidence="11">Involved in protein export. Acts as a chaperone by maintaining the newly synthesized protein in an open conformation. Functions as a peptidyl-prolyl cis-trans isomerase.</text>
</comment>
<dbReference type="InterPro" id="IPR037041">
    <property type="entry name" value="Trigger_fac_C_sf"/>
</dbReference>
<protein>
    <recommendedName>
        <fullName evidence="4 11">Trigger factor</fullName>
        <shortName evidence="11">TF</shortName>
        <ecNumber evidence="3 11">5.2.1.8</ecNumber>
    </recommendedName>
    <alternativeName>
        <fullName evidence="10 11">PPIase</fullName>
    </alternativeName>
</protein>
<evidence type="ECO:0000313" key="16">
    <source>
        <dbReference type="Proteomes" id="UP000811481"/>
    </source>
</evidence>
<dbReference type="EMBL" id="JAGVRH010000011">
    <property type="protein sequence ID" value="MBS2126555.1"/>
    <property type="molecule type" value="Genomic_DNA"/>
</dbReference>
<evidence type="ECO:0000256" key="12">
    <source>
        <dbReference type="PROSITE-ProRule" id="PRU00277"/>
    </source>
</evidence>
<dbReference type="Pfam" id="PF05698">
    <property type="entry name" value="Trigger_C"/>
    <property type="match status" value="1"/>
</dbReference>
<evidence type="ECO:0000256" key="2">
    <source>
        <dbReference type="ARBA" id="ARBA00005464"/>
    </source>
</evidence>
<evidence type="ECO:0000256" key="7">
    <source>
        <dbReference type="ARBA" id="ARBA00023186"/>
    </source>
</evidence>
<feature type="domain" description="PPIase FKBP-type" evidence="14">
    <location>
        <begin position="164"/>
        <end position="244"/>
    </location>
</feature>
<comment type="similarity">
    <text evidence="2 11 13">Belongs to the FKBP-type PPIase family. Tig subfamily.</text>
</comment>
<dbReference type="EC" id="5.2.1.8" evidence="3 11"/>
<dbReference type="PROSITE" id="PS50059">
    <property type="entry name" value="FKBP_PPIASE"/>
    <property type="match status" value="1"/>
</dbReference>
<dbReference type="GO" id="GO:0003755">
    <property type="term" value="F:peptidyl-prolyl cis-trans isomerase activity"/>
    <property type="evidence" value="ECO:0007669"/>
    <property type="project" value="UniProtKB-EC"/>
</dbReference>